<name>A0A9X1AIC3_9SPHN</name>
<dbReference type="RefSeq" id="WP_214621506.1">
    <property type="nucleotide sequence ID" value="NZ_JAHGAW010000001.1"/>
</dbReference>
<organism evidence="7 8">
    <name type="scientific">Sphingobium nicotianae</name>
    <dbReference type="NCBI Taxonomy" id="2782607"/>
    <lineage>
        <taxon>Bacteria</taxon>
        <taxon>Pseudomonadati</taxon>
        <taxon>Pseudomonadota</taxon>
        <taxon>Alphaproteobacteria</taxon>
        <taxon>Sphingomonadales</taxon>
        <taxon>Sphingomonadaceae</taxon>
        <taxon>Sphingobium</taxon>
    </lineage>
</organism>
<gene>
    <name evidence="7" type="ORF">KK488_02355</name>
</gene>
<evidence type="ECO:0000256" key="3">
    <source>
        <dbReference type="ARBA" id="ARBA00022801"/>
    </source>
</evidence>
<evidence type="ECO:0000256" key="4">
    <source>
        <dbReference type="ARBA" id="ARBA00022837"/>
    </source>
</evidence>
<evidence type="ECO:0000313" key="7">
    <source>
        <dbReference type="EMBL" id="MBT2185782.1"/>
    </source>
</evidence>
<dbReference type="InterPro" id="IPR006311">
    <property type="entry name" value="TAT_signal"/>
</dbReference>
<protein>
    <submittedName>
        <fullName evidence="7">Sulfatase-like hydrolase/transferase</fullName>
    </submittedName>
</protein>
<dbReference type="PANTHER" id="PTHR42693:SF53">
    <property type="entry name" value="ENDO-4-O-SULFATASE"/>
    <property type="match status" value="1"/>
</dbReference>
<dbReference type="InterPro" id="IPR017850">
    <property type="entry name" value="Alkaline_phosphatase_core_sf"/>
</dbReference>
<feature type="domain" description="Sulfatase N-terminal" evidence="6">
    <location>
        <begin position="37"/>
        <end position="349"/>
    </location>
</feature>
<keyword evidence="5" id="KW-0732">Signal</keyword>
<accession>A0A9X1AIC3</accession>
<evidence type="ECO:0000256" key="1">
    <source>
        <dbReference type="ARBA" id="ARBA00008779"/>
    </source>
</evidence>
<dbReference type="Proteomes" id="UP001138757">
    <property type="component" value="Unassembled WGS sequence"/>
</dbReference>
<dbReference type="InterPro" id="IPR050738">
    <property type="entry name" value="Sulfatase"/>
</dbReference>
<reference evidence="7" key="1">
    <citation type="submission" date="2021-05" db="EMBL/GenBank/DDBJ databases">
        <title>Genome of Sphingobium sp. strain.</title>
        <authorList>
            <person name="Fan R."/>
        </authorList>
    </citation>
    <scope>NUCLEOTIDE SEQUENCE</scope>
    <source>
        <strain evidence="7">H33</strain>
    </source>
</reference>
<evidence type="ECO:0000259" key="6">
    <source>
        <dbReference type="Pfam" id="PF00884"/>
    </source>
</evidence>
<dbReference type="GO" id="GO:0046872">
    <property type="term" value="F:metal ion binding"/>
    <property type="evidence" value="ECO:0007669"/>
    <property type="project" value="UniProtKB-KW"/>
</dbReference>
<dbReference type="Gene3D" id="3.40.720.10">
    <property type="entry name" value="Alkaline Phosphatase, subunit A"/>
    <property type="match status" value="1"/>
</dbReference>
<proteinExistence type="inferred from homology"/>
<evidence type="ECO:0000256" key="2">
    <source>
        <dbReference type="ARBA" id="ARBA00022723"/>
    </source>
</evidence>
<dbReference type="SUPFAM" id="SSF53649">
    <property type="entry name" value="Alkaline phosphatase-like"/>
    <property type="match status" value="1"/>
</dbReference>
<keyword evidence="3 7" id="KW-0378">Hydrolase</keyword>
<dbReference type="EMBL" id="JAHGAW010000001">
    <property type="protein sequence ID" value="MBT2185782.1"/>
    <property type="molecule type" value="Genomic_DNA"/>
</dbReference>
<feature type="chain" id="PRO_5040966345" evidence="5">
    <location>
        <begin position="27"/>
        <end position="459"/>
    </location>
</feature>
<dbReference type="PANTHER" id="PTHR42693">
    <property type="entry name" value="ARYLSULFATASE FAMILY MEMBER"/>
    <property type="match status" value="1"/>
</dbReference>
<comment type="caution">
    <text evidence="7">The sequence shown here is derived from an EMBL/GenBank/DDBJ whole genome shotgun (WGS) entry which is preliminary data.</text>
</comment>
<dbReference type="InterPro" id="IPR024607">
    <property type="entry name" value="Sulfatase_CS"/>
</dbReference>
<feature type="signal peptide" evidence="5">
    <location>
        <begin position="1"/>
        <end position="26"/>
    </location>
</feature>
<evidence type="ECO:0000256" key="5">
    <source>
        <dbReference type="SAM" id="SignalP"/>
    </source>
</evidence>
<dbReference type="Pfam" id="PF00884">
    <property type="entry name" value="Sulfatase"/>
    <property type="match status" value="1"/>
</dbReference>
<dbReference type="InterPro" id="IPR000917">
    <property type="entry name" value="Sulfatase_N"/>
</dbReference>
<dbReference type="AlphaFoldDB" id="A0A9X1AIC3"/>
<comment type="similarity">
    <text evidence="1">Belongs to the sulfatase family.</text>
</comment>
<dbReference type="Gene3D" id="3.30.1120.10">
    <property type="match status" value="1"/>
</dbReference>
<dbReference type="PROSITE" id="PS51318">
    <property type="entry name" value="TAT"/>
    <property type="match status" value="1"/>
</dbReference>
<keyword evidence="4" id="KW-0106">Calcium</keyword>
<evidence type="ECO:0000313" key="8">
    <source>
        <dbReference type="Proteomes" id="UP001138757"/>
    </source>
</evidence>
<dbReference type="GO" id="GO:0004065">
    <property type="term" value="F:arylsulfatase activity"/>
    <property type="evidence" value="ECO:0007669"/>
    <property type="project" value="TreeGrafter"/>
</dbReference>
<sequence>MPITRRGVLGGALGAGAALMSGEALSADMTGKAPRQPNILYIMADDMGYGDLGCTGKAYDTPNIDRIAAEGLRLTQAYANSCVCTATRVGLITGRYQNRLRIGQEEPLAANSDKIGLEPSVPTMPRYMKQLGYRTVLVGKWHMGDGPRFGPLKSGYDRFFGLYAGGKDYFIQPKDGSAALRDGDQILASHRYLTDELGDRAVREIREAKTDDAPLFLSLHFTAPHWPWEGPEDMKVAEALSNIMHHDGGSIATFQKMLTSLDVNVGKVLQALADTGQMEDTIVVFTSDNGGERFSNVWPFTGMKGELLEGGLRVPALIRWPGRIKPGSQCDQVAISMDWMPTFLAAAGAPAAFTAPTDGMDILPHLFGAPSVPRKLFWMYKANNQAAHRDGDWKYLRLGAYEHLFNIVEDAHERADLSKRESARFEAMKKAHADWTATMLPYPKDSYSWDIHGQVPDRY</sequence>
<dbReference type="PROSITE" id="PS00149">
    <property type="entry name" value="SULFATASE_2"/>
    <property type="match status" value="1"/>
</dbReference>
<keyword evidence="8" id="KW-1185">Reference proteome</keyword>
<keyword evidence="2" id="KW-0479">Metal-binding</keyword>